<evidence type="ECO:0000313" key="3">
    <source>
        <dbReference type="EMBL" id="OHA47013.1"/>
    </source>
</evidence>
<dbReference type="InterPro" id="IPR037524">
    <property type="entry name" value="PA14/GLEYA"/>
</dbReference>
<feature type="compositionally biased region" description="Polar residues" evidence="1">
    <location>
        <begin position="268"/>
        <end position="288"/>
    </location>
</feature>
<dbReference type="Pfam" id="PF07691">
    <property type="entry name" value="PA14"/>
    <property type="match status" value="1"/>
</dbReference>
<reference evidence="3 4" key="1">
    <citation type="journal article" date="2016" name="Nat. Commun.">
        <title>Thousands of microbial genomes shed light on interconnected biogeochemical processes in an aquifer system.</title>
        <authorList>
            <person name="Anantharaman K."/>
            <person name="Brown C.T."/>
            <person name="Hug L.A."/>
            <person name="Sharon I."/>
            <person name="Castelle C.J."/>
            <person name="Probst A.J."/>
            <person name="Thomas B.C."/>
            <person name="Singh A."/>
            <person name="Wilkins M.J."/>
            <person name="Karaoz U."/>
            <person name="Brodie E.L."/>
            <person name="Williams K.H."/>
            <person name="Hubbard S.S."/>
            <person name="Banfield J.F."/>
        </authorList>
    </citation>
    <scope>NUCLEOTIDE SEQUENCE [LARGE SCALE GENOMIC DNA]</scope>
</reference>
<dbReference type="PANTHER" id="PTHR21666:SF270">
    <property type="entry name" value="MUREIN HYDROLASE ACTIVATOR ENVC"/>
    <property type="match status" value="1"/>
</dbReference>
<dbReference type="PANTHER" id="PTHR21666">
    <property type="entry name" value="PEPTIDASE-RELATED"/>
    <property type="match status" value="1"/>
</dbReference>
<organism evidence="3 4">
    <name type="scientific">Candidatus Terrybacteria bacterium RIFCSPHIGHO2_01_FULL_43_35</name>
    <dbReference type="NCBI Taxonomy" id="1802361"/>
    <lineage>
        <taxon>Bacteria</taxon>
        <taxon>Candidatus Terryibacteriota</taxon>
    </lineage>
</organism>
<feature type="compositionally biased region" description="Polar residues" evidence="1">
    <location>
        <begin position="236"/>
        <end position="259"/>
    </location>
</feature>
<sequence>MDFTQSGCLAFRKPIIAVADGEVTKVNVDDRRPQGGGGYGLFVLIGHSDGIKSRYAHLDEVLISSGEVKAGDVVGLMGNTGHVSGTSCPEYPGLHLHFAMYNPDKSAYKPEPMQKCTDVTNSSSPCTDFTAWHKYKSETILTQEEPKDLIANVQSSDTAVILPSNDTWWNDVADFFDTTVYGWTTIANSIGDAFANSFSNPDLLSANTSQTLSQNDALNPPFEAPLEGYAVDYDIDNSSSPQDTDNASNLVPQPAQDSNILPPDNLVSDDSVQENNSLPQDTQITVDSNIDARGGESAPPLEPLEPLNNTSEEIEPLDTSETPKDFSKMTSQEYADFFGPYGPPGPNGSTPPINDASVPPAAPACAGFNAEYFDNRFLEGVPVFVRCEGAIDYNWQQGSPDASVPVDDFSVRWTGIFPFEDGNYLFFMLTDDGAKIYVDGNVAFNAWLDQAVKAYSVNVPMTVGQHEIRYEYYEHTVNAEFHASWIKL</sequence>
<feature type="region of interest" description="Disordered" evidence="1">
    <location>
        <begin position="233"/>
        <end position="325"/>
    </location>
</feature>
<dbReference type="SUPFAM" id="SSF56988">
    <property type="entry name" value="Anthrax protective antigen"/>
    <property type="match status" value="1"/>
</dbReference>
<dbReference type="CDD" id="cd12797">
    <property type="entry name" value="M23_peptidase"/>
    <property type="match status" value="1"/>
</dbReference>
<name>A0A1G2PFF3_9BACT</name>
<dbReference type="SMART" id="SM00758">
    <property type="entry name" value="PA14"/>
    <property type="match status" value="1"/>
</dbReference>
<dbReference type="InterPro" id="IPR050570">
    <property type="entry name" value="Cell_wall_metabolism_enzyme"/>
</dbReference>
<protein>
    <recommendedName>
        <fullName evidence="2">PA14 domain-containing protein</fullName>
    </recommendedName>
</protein>
<gene>
    <name evidence="3" type="ORF">A2828_03515</name>
</gene>
<feature type="domain" description="PA14" evidence="2">
    <location>
        <begin position="363"/>
        <end position="488"/>
    </location>
</feature>
<evidence type="ECO:0000313" key="4">
    <source>
        <dbReference type="Proteomes" id="UP000178869"/>
    </source>
</evidence>
<dbReference type="SUPFAM" id="SSF51261">
    <property type="entry name" value="Duplicated hybrid motif"/>
    <property type="match status" value="1"/>
</dbReference>
<dbReference type="EMBL" id="MHSR01000008">
    <property type="protein sequence ID" value="OHA47013.1"/>
    <property type="molecule type" value="Genomic_DNA"/>
</dbReference>
<dbReference type="Gene3D" id="2.70.70.10">
    <property type="entry name" value="Glucose Permease (Domain IIA)"/>
    <property type="match status" value="1"/>
</dbReference>
<accession>A0A1G2PFF3</accession>
<dbReference type="Pfam" id="PF01551">
    <property type="entry name" value="Peptidase_M23"/>
    <property type="match status" value="1"/>
</dbReference>
<dbReference type="InterPro" id="IPR011658">
    <property type="entry name" value="PA14_dom"/>
</dbReference>
<dbReference type="InterPro" id="IPR011055">
    <property type="entry name" value="Dup_hybrid_motif"/>
</dbReference>
<dbReference type="GO" id="GO:0004222">
    <property type="term" value="F:metalloendopeptidase activity"/>
    <property type="evidence" value="ECO:0007669"/>
    <property type="project" value="TreeGrafter"/>
</dbReference>
<dbReference type="AlphaFoldDB" id="A0A1G2PFF3"/>
<evidence type="ECO:0000259" key="2">
    <source>
        <dbReference type="PROSITE" id="PS51820"/>
    </source>
</evidence>
<proteinExistence type="predicted"/>
<dbReference type="PROSITE" id="PS51820">
    <property type="entry name" value="PA14"/>
    <property type="match status" value="1"/>
</dbReference>
<dbReference type="InterPro" id="IPR016047">
    <property type="entry name" value="M23ase_b-sheet_dom"/>
</dbReference>
<comment type="caution">
    <text evidence="3">The sequence shown here is derived from an EMBL/GenBank/DDBJ whole genome shotgun (WGS) entry which is preliminary data.</text>
</comment>
<dbReference type="Proteomes" id="UP000178869">
    <property type="component" value="Unassembled WGS sequence"/>
</dbReference>
<evidence type="ECO:0000256" key="1">
    <source>
        <dbReference type="SAM" id="MobiDB-lite"/>
    </source>
</evidence>
<dbReference type="Gene3D" id="3.90.182.10">
    <property type="entry name" value="Toxin - Anthrax Protective Antigen,domain 1"/>
    <property type="match status" value="1"/>
</dbReference>